<keyword evidence="1" id="KW-1133">Transmembrane helix</keyword>
<protein>
    <submittedName>
        <fullName evidence="2">Uncharacterized protein</fullName>
    </submittedName>
</protein>
<name>A0AAU9N3K7_9ASTR</name>
<keyword evidence="1" id="KW-0812">Transmembrane</keyword>
<dbReference type="AlphaFoldDB" id="A0AAU9N3K7"/>
<sequence>MTPSGLRPPLKSGDTAPQHTLHDICECINCLSKLGENKSHKEKLEIETERKEGRRGEEIKDKRDRKMIKISYRRSLLFLLLCPLFLYKTHRFLRKGTRKGARKGSLLR</sequence>
<organism evidence="2 3">
    <name type="scientific">Lactuca virosa</name>
    <dbReference type="NCBI Taxonomy" id="75947"/>
    <lineage>
        <taxon>Eukaryota</taxon>
        <taxon>Viridiplantae</taxon>
        <taxon>Streptophyta</taxon>
        <taxon>Embryophyta</taxon>
        <taxon>Tracheophyta</taxon>
        <taxon>Spermatophyta</taxon>
        <taxon>Magnoliopsida</taxon>
        <taxon>eudicotyledons</taxon>
        <taxon>Gunneridae</taxon>
        <taxon>Pentapetalae</taxon>
        <taxon>asterids</taxon>
        <taxon>campanulids</taxon>
        <taxon>Asterales</taxon>
        <taxon>Asteraceae</taxon>
        <taxon>Cichorioideae</taxon>
        <taxon>Cichorieae</taxon>
        <taxon>Lactucinae</taxon>
        <taxon>Lactuca</taxon>
    </lineage>
</organism>
<dbReference type="EMBL" id="CAKMRJ010003334">
    <property type="protein sequence ID" value="CAH1432647.1"/>
    <property type="molecule type" value="Genomic_DNA"/>
</dbReference>
<accession>A0AAU9N3K7</accession>
<evidence type="ECO:0000313" key="2">
    <source>
        <dbReference type="EMBL" id="CAH1432647.1"/>
    </source>
</evidence>
<keyword evidence="1" id="KW-0472">Membrane</keyword>
<evidence type="ECO:0000313" key="3">
    <source>
        <dbReference type="Proteomes" id="UP001157418"/>
    </source>
</evidence>
<evidence type="ECO:0000256" key="1">
    <source>
        <dbReference type="SAM" id="Phobius"/>
    </source>
</evidence>
<proteinExistence type="predicted"/>
<keyword evidence="3" id="KW-1185">Reference proteome</keyword>
<dbReference type="Proteomes" id="UP001157418">
    <property type="component" value="Unassembled WGS sequence"/>
</dbReference>
<reference evidence="2 3" key="1">
    <citation type="submission" date="2022-01" db="EMBL/GenBank/DDBJ databases">
        <authorList>
            <person name="Xiong W."/>
            <person name="Schranz E."/>
        </authorList>
    </citation>
    <scope>NUCLEOTIDE SEQUENCE [LARGE SCALE GENOMIC DNA]</scope>
</reference>
<comment type="caution">
    <text evidence="2">The sequence shown here is derived from an EMBL/GenBank/DDBJ whole genome shotgun (WGS) entry which is preliminary data.</text>
</comment>
<feature type="transmembrane region" description="Helical" evidence="1">
    <location>
        <begin position="70"/>
        <end position="87"/>
    </location>
</feature>
<gene>
    <name evidence="2" type="ORF">LVIROSA_LOCUS19286</name>
</gene>